<gene>
    <name evidence="1" type="ORF">AMQ22_00158</name>
</gene>
<dbReference type="EMBL" id="LNGC01000003">
    <property type="protein sequence ID" value="KYC53628.1"/>
    <property type="molecule type" value="Genomic_DNA"/>
</dbReference>
<dbReference type="PANTHER" id="PTHR37171">
    <property type="entry name" value="SERINE/THREONINE-PROTEIN KINASE YRZF-RELATED"/>
    <property type="match status" value="1"/>
</dbReference>
<accession>A0A150J962</accession>
<dbReference type="STRING" id="1705564.APG08_01012"/>
<dbReference type="InterPro" id="IPR052396">
    <property type="entry name" value="Meiotic_Drive_Suppr_Kinase"/>
</dbReference>
<evidence type="ECO:0008006" key="3">
    <source>
        <dbReference type="Google" id="ProtNLM"/>
    </source>
</evidence>
<dbReference type="Proteomes" id="UP000075398">
    <property type="component" value="Unassembled WGS sequence"/>
</dbReference>
<reference evidence="1 2" key="1">
    <citation type="journal article" date="2016" name="ISME J.">
        <title>Chasing the elusive Euryarchaeota class WSA2: genomes reveal a uniquely fastidious methyl-reducing methanogen.</title>
        <authorList>
            <person name="Nobu M.K."/>
            <person name="Narihiro T."/>
            <person name="Kuroda K."/>
            <person name="Mei R."/>
            <person name="Liu W.T."/>
        </authorList>
    </citation>
    <scope>NUCLEOTIDE SEQUENCE [LARGE SCALE GENOMIC DNA]</scope>
    <source>
        <strain evidence="1">U1lsi0528_Bin055</strain>
    </source>
</reference>
<comment type="caution">
    <text evidence="1">The sequence shown here is derived from an EMBL/GenBank/DDBJ whole genome shotgun (WGS) entry which is preliminary data.</text>
</comment>
<dbReference type="SUPFAM" id="SSF56112">
    <property type="entry name" value="Protein kinase-like (PK-like)"/>
    <property type="match status" value="1"/>
</dbReference>
<sequence length="229" mass="26253">METALKDIRSIDYPRFSHERASALKKSLFEKGIGNIYSFGRVELGLDRAIGKGNTSIIFLGNYENKKVSIKIERSDSERKGSLKKEVYYLIKANGHGVGPKIYGYDDNFIIMEYIEGDLLIEGKFNREDIFDITRQCNVLDRAGINHRQIQGGKHIICGEKNVIIDFEKAHLSNSPKNVTSFLSMCFLSDCLVRERIKEIFDFQEDFIKTLLKEYKPNSNIGDLIKNIQ</sequence>
<organism evidence="1 2">
    <name type="scientific">Candidatus Methanofastidiosum methylothiophilum</name>
    <dbReference type="NCBI Taxonomy" id="1705564"/>
    <lineage>
        <taxon>Archaea</taxon>
        <taxon>Methanobacteriati</taxon>
        <taxon>Methanobacteriota</taxon>
        <taxon>Stenosarchaea group</taxon>
        <taxon>Candidatus Methanofastidiosia</taxon>
        <taxon>Candidatus Methanofastidiosales</taxon>
        <taxon>Candidatus Methanofastidiosaceae</taxon>
        <taxon>Candidatus Methanofastidiosum</taxon>
    </lineage>
</organism>
<dbReference type="InterPro" id="IPR011009">
    <property type="entry name" value="Kinase-like_dom_sf"/>
</dbReference>
<name>A0A150J962_9EURY</name>
<evidence type="ECO:0000313" key="2">
    <source>
        <dbReference type="Proteomes" id="UP000075398"/>
    </source>
</evidence>
<dbReference type="Gene3D" id="1.10.510.10">
    <property type="entry name" value="Transferase(Phosphotransferase) domain 1"/>
    <property type="match status" value="1"/>
</dbReference>
<protein>
    <recommendedName>
        <fullName evidence="3">Serine/threonine protein kinase</fullName>
    </recommendedName>
</protein>
<dbReference type="PANTHER" id="PTHR37171:SF1">
    <property type="entry name" value="SERINE_THREONINE-PROTEIN KINASE YRZF-RELATED"/>
    <property type="match status" value="1"/>
</dbReference>
<dbReference type="AlphaFoldDB" id="A0A150J962"/>
<proteinExistence type="predicted"/>
<evidence type="ECO:0000313" key="1">
    <source>
        <dbReference type="EMBL" id="KYC53628.1"/>
    </source>
</evidence>